<dbReference type="PANTHER" id="PTHR38471:SF2">
    <property type="entry name" value="FOUR HELIX BUNDLE PROTEIN"/>
    <property type="match status" value="1"/>
</dbReference>
<organism evidence="1 2">
    <name type="scientific">Candidatus Sungiibacteriota bacterium</name>
    <dbReference type="NCBI Taxonomy" id="2750080"/>
    <lineage>
        <taxon>Bacteria</taxon>
        <taxon>Candidatus Sungiibacteriota</taxon>
    </lineage>
</organism>
<evidence type="ECO:0000313" key="1">
    <source>
        <dbReference type="EMBL" id="MBI4132628.1"/>
    </source>
</evidence>
<dbReference type="Proteomes" id="UP000756703">
    <property type="component" value="Unassembled WGS sequence"/>
</dbReference>
<dbReference type="InterPro" id="IPR012657">
    <property type="entry name" value="23S_rRNA-intervening_sequence"/>
</dbReference>
<comment type="caution">
    <text evidence="1">The sequence shown here is derived from an EMBL/GenBank/DDBJ whole genome shotgun (WGS) entry which is preliminary data.</text>
</comment>
<reference evidence="1" key="1">
    <citation type="submission" date="2020-07" db="EMBL/GenBank/DDBJ databases">
        <title>Huge and variable diversity of episymbiotic CPR bacteria and DPANN archaea in groundwater ecosystems.</title>
        <authorList>
            <person name="He C.Y."/>
            <person name="Keren R."/>
            <person name="Whittaker M."/>
            <person name="Farag I.F."/>
            <person name="Doudna J."/>
            <person name="Cate J.H.D."/>
            <person name="Banfield J.F."/>
        </authorList>
    </citation>
    <scope>NUCLEOTIDE SEQUENCE</scope>
    <source>
        <strain evidence="1">NC_groundwater_1225_Ag_S-0.1um_56_177</strain>
    </source>
</reference>
<dbReference type="SUPFAM" id="SSF158446">
    <property type="entry name" value="IVS-encoded protein-like"/>
    <property type="match status" value="1"/>
</dbReference>
<dbReference type="InterPro" id="IPR036583">
    <property type="entry name" value="23S_rRNA_IVS_sf"/>
</dbReference>
<dbReference type="AlphaFoldDB" id="A0A933DU58"/>
<gene>
    <name evidence="1" type="ORF">HY473_00815</name>
</gene>
<dbReference type="EMBL" id="JACQMI010000005">
    <property type="protein sequence ID" value="MBI4132628.1"/>
    <property type="molecule type" value="Genomic_DNA"/>
</dbReference>
<proteinExistence type="predicted"/>
<dbReference type="Pfam" id="PF05635">
    <property type="entry name" value="23S_rRNA_IVP"/>
    <property type="match status" value="1"/>
</dbReference>
<dbReference type="PIRSF" id="PIRSF035652">
    <property type="entry name" value="CHP02436"/>
    <property type="match status" value="1"/>
</dbReference>
<accession>A0A933DU58</accession>
<evidence type="ECO:0000313" key="2">
    <source>
        <dbReference type="Proteomes" id="UP000756703"/>
    </source>
</evidence>
<sequence>MPNQTQNPNAKKYDLEERTAKFGEAIIEFLNHLPETTVNRPLISQLMRAGTSVGANYMEADGAASRKDFHHKISICRKEAKETLHWLRMVAKANPSRQDESRELWNEAKELALIFSAILKRRTS</sequence>
<protein>
    <submittedName>
        <fullName evidence="1">Four helix bundle protein</fullName>
    </submittedName>
</protein>
<dbReference type="NCBIfam" id="TIGR02436">
    <property type="entry name" value="four helix bundle protein"/>
    <property type="match status" value="1"/>
</dbReference>
<name>A0A933DU58_9BACT</name>
<dbReference type="PANTHER" id="PTHR38471">
    <property type="entry name" value="FOUR HELIX BUNDLE PROTEIN"/>
    <property type="match status" value="1"/>
</dbReference>
<dbReference type="Gene3D" id="1.20.1440.60">
    <property type="entry name" value="23S rRNA-intervening sequence"/>
    <property type="match status" value="1"/>
</dbReference>